<keyword evidence="2" id="KW-1185">Reference proteome</keyword>
<comment type="caution">
    <text evidence="1">The sequence shown here is derived from an EMBL/GenBank/DDBJ whole genome shotgun (WGS) entry which is preliminary data.</text>
</comment>
<evidence type="ECO:0000313" key="2">
    <source>
        <dbReference type="Proteomes" id="UP001151699"/>
    </source>
</evidence>
<dbReference type="Proteomes" id="UP001151699">
    <property type="component" value="Chromosome A"/>
</dbReference>
<sequence length="256" mass="29334">MEVIVIAGKRENSKHFFISDLDEIYSNHSKANDVKFVCCYHDNCRARGKIGADGLFYASEGQHGQHSNHNFTTASVLNFLKCFNEMKEEARSSGKLPNVVYDEVMAKYHGSFEQSLTFPSVQQTLLKCRRQYFPRFPQTADEFFKVFENQLILRRYGHCFDDLFFHGVATAGVANDGNLTFLQDSPADDSAMSYDRNYFANLDYETKIEMENDFVQDTIYNSERNSQVEDFDLTEVAELTQVSEFGFDVSASEVGY</sequence>
<accession>A0A9Q0ND49</accession>
<reference evidence="1" key="1">
    <citation type="submission" date="2022-07" db="EMBL/GenBank/DDBJ databases">
        <authorList>
            <person name="Trinca V."/>
            <person name="Uliana J.V.C."/>
            <person name="Torres T.T."/>
            <person name="Ward R.J."/>
            <person name="Monesi N."/>
        </authorList>
    </citation>
    <scope>NUCLEOTIDE SEQUENCE</scope>
    <source>
        <strain evidence="1">HSMRA1968</strain>
        <tissue evidence="1">Whole embryos</tissue>
    </source>
</reference>
<dbReference type="OrthoDB" id="90756at2759"/>
<dbReference type="EMBL" id="WJQU01000001">
    <property type="protein sequence ID" value="KAJ6648093.1"/>
    <property type="molecule type" value="Genomic_DNA"/>
</dbReference>
<evidence type="ECO:0000313" key="1">
    <source>
        <dbReference type="EMBL" id="KAJ6648093.1"/>
    </source>
</evidence>
<dbReference type="AlphaFoldDB" id="A0A9Q0ND49"/>
<organism evidence="1 2">
    <name type="scientific">Pseudolycoriella hygida</name>
    <dbReference type="NCBI Taxonomy" id="35572"/>
    <lineage>
        <taxon>Eukaryota</taxon>
        <taxon>Metazoa</taxon>
        <taxon>Ecdysozoa</taxon>
        <taxon>Arthropoda</taxon>
        <taxon>Hexapoda</taxon>
        <taxon>Insecta</taxon>
        <taxon>Pterygota</taxon>
        <taxon>Neoptera</taxon>
        <taxon>Endopterygota</taxon>
        <taxon>Diptera</taxon>
        <taxon>Nematocera</taxon>
        <taxon>Sciaroidea</taxon>
        <taxon>Sciaridae</taxon>
        <taxon>Pseudolycoriella</taxon>
    </lineage>
</organism>
<gene>
    <name evidence="1" type="ORF">Bhyg_03318</name>
</gene>
<proteinExistence type="predicted"/>
<protein>
    <submittedName>
        <fullName evidence="1">Uncharacterized protein</fullName>
    </submittedName>
</protein>
<name>A0A9Q0ND49_9DIPT</name>